<evidence type="ECO:0008006" key="4">
    <source>
        <dbReference type="Google" id="ProtNLM"/>
    </source>
</evidence>
<gene>
    <name evidence="2" type="ORF">Tco_0857807</name>
</gene>
<feature type="compositionally biased region" description="Basic and acidic residues" evidence="1">
    <location>
        <begin position="134"/>
        <end position="143"/>
    </location>
</feature>
<name>A0ABQ5B7M4_9ASTR</name>
<feature type="region of interest" description="Disordered" evidence="1">
    <location>
        <begin position="86"/>
        <end position="249"/>
    </location>
</feature>
<feature type="compositionally biased region" description="Acidic residues" evidence="1">
    <location>
        <begin position="233"/>
        <end position="249"/>
    </location>
</feature>
<accession>A0ABQ5B7M4</accession>
<proteinExistence type="predicted"/>
<feature type="compositionally biased region" description="Acidic residues" evidence="1">
    <location>
        <begin position="169"/>
        <end position="212"/>
    </location>
</feature>
<feature type="compositionally biased region" description="Basic and acidic residues" evidence="1">
    <location>
        <begin position="213"/>
        <end position="222"/>
    </location>
</feature>
<dbReference type="EMBL" id="BQNB010013012">
    <property type="protein sequence ID" value="GJT10765.1"/>
    <property type="molecule type" value="Genomic_DNA"/>
</dbReference>
<reference evidence="2" key="1">
    <citation type="journal article" date="2022" name="Int. J. Mol. Sci.">
        <title>Draft Genome of Tanacetum Coccineum: Genomic Comparison of Closely Related Tanacetum-Family Plants.</title>
        <authorList>
            <person name="Yamashiro T."/>
            <person name="Shiraishi A."/>
            <person name="Nakayama K."/>
            <person name="Satake H."/>
        </authorList>
    </citation>
    <scope>NUCLEOTIDE SEQUENCE</scope>
</reference>
<evidence type="ECO:0000313" key="2">
    <source>
        <dbReference type="EMBL" id="GJT10765.1"/>
    </source>
</evidence>
<evidence type="ECO:0000313" key="3">
    <source>
        <dbReference type="Proteomes" id="UP001151760"/>
    </source>
</evidence>
<evidence type="ECO:0000256" key="1">
    <source>
        <dbReference type="SAM" id="MobiDB-lite"/>
    </source>
</evidence>
<protein>
    <recommendedName>
        <fullName evidence="4">F-box domain-containing protein</fullName>
    </recommendedName>
</protein>
<dbReference type="Proteomes" id="UP001151760">
    <property type="component" value="Unassembled WGS sequence"/>
</dbReference>
<organism evidence="2 3">
    <name type="scientific">Tanacetum coccineum</name>
    <dbReference type="NCBI Taxonomy" id="301880"/>
    <lineage>
        <taxon>Eukaryota</taxon>
        <taxon>Viridiplantae</taxon>
        <taxon>Streptophyta</taxon>
        <taxon>Embryophyta</taxon>
        <taxon>Tracheophyta</taxon>
        <taxon>Spermatophyta</taxon>
        <taxon>Magnoliopsida</taxon>
        <taxon>eudicotyledons</taxon>
        <taxon>Gunneridae</taxon>
        <taxon>Pentapetalae</taxon>
        <taxon>asterids</taxon>
        <taxon>campanulids</taxon>
        <taxon>Asterales</taxon>
        <taxon>Asteraceae</taxon>
        <taxon>Asteroideae</taxon>
        <taxon>Anthemideae</taxon>
        <taxon>Anthemidinae</taxon>
        <taxon>Tanacetum</taxon>
    </lineage>
</organism>
<sequence length="744" mass="83538">MASSACSSTQNPPKKAPNVTYIDLTSDEASPQQHHATIDTTLALIIPPPIPHADTQVYGAIIPKAMTTQALLDSVAYKTYYAIASGAKPPKSRKSQKKSDSTISFEESPFKKKSAKAKKVADAKPKPTKKKAPVKADKGKGDGTDFESGVPDEQRRKTSGTDEGTGDSREEEDDDENDCEDENDDDGNDGDGDDDDDNQEDDVMYDNDEETDNDRTESDRIKIPVLNQSSTEYYEEEEEKIDDEEEDDEVTKELYNDVNVNLGNKDADMTDADQANNEIASLMDTTVRHEEPRSQTSSLYIVPVTTTPNVTSVFTITIPPPPPLFNHLPQQETPTPTPTTSKATTLFPSLPYFLSVFKFNDRVTNLEKDLSEIKQVKQYAQALSSIPAIVDRYINNKLGEAIQKAIVAHNLDFREEAQAEKRDYIELKYVTKSLEATVLARSSSQPKSTYEAAASLSEFELTKILIDKMEKNKSYNKVEYKRELYDALVKSYQTDKDLFDTYGEVKGKKSSSTSKVAFHSQHKHSGKSAHAVEPSHTVDDSGVQQYQEFNTGNNDEQPADKVFSKADCQVSHAKEPTTSFDELLNTPIDFSAFVLNRLNMKELTQAILVGPAFKLLKGKPYPFDLNKPLPLIRDHRGRQVIPQDFFINKDLEYLKGGDLSKRYSTFVTKIKAATYEIKLIEDLVQNVWSLVKVIYDKHTYWGTSHWGPKRQLFYGFAANMSSSREVYSRKRIIVILSPNTLYII</sequence>
<reference evidence="2" key="2">
    <citation type="submission" date="2022-01" db="EMBL/GenBank/DDBJ databases">
        <authorList>
            <person name="Yamashiro T."/>
            <person name="Shiraishi A."/>
            <person name="Satake H."/>
            <person name="Nakayama K."/>
        </authorList>
    </citation>
    <scope>NUCLEOTIDE SEQUENCE</scope>
</reference>
<keyword evidence="3" id="KW-1185">Reference proteome</keyword>
<comment type="caution">
    <text evidence="2">The sequence shown here is derived from an EMBL/GenBank/DDBJ whole genome shotgun (WGS) entry which is preliminary data.</text>
</comment>